<dbReference type="CDD" id="cd06221">
    <property type="entry name" value="sulfite_reductase_like"/>
    <property type="match status" value="1"/>
</dbReference>
<evidence type="ECO:0000313" key="3">
    <source>
        <dbReference type="EMBL" id="QDT43833.1"/>
    </source>
</evidence>
<keyword evidence="1" id="KW-0479">Metal-binding</keyword>
<evidence type="ECO:0000313" key="4">
    <source>
        <dbReference type="Proteomes" id="UP000317171"/>
    </source>
</evidence>
<dbReference type="SUPFAM" id="SSF63380">
    <property type="entry name" value="Riboflavin synthase domain-like"/>
    <property type="match status" value="1"/>
</dbReference>
<keyword evidence="1" id="KW-0408">Iron</keyword>
<reference evidence="3 4" key="1">
    <citation type="submission" date="2019-02" db="EMBL/GenBank/DDBJ databases">
        <title>Deep-cultivation of Planctomycetes and their phenomic and genomic characterization uncovers novel biology.</title>
        <authorList>
            <person name="Wiegand S."/>
            <person name="Jogler M."/>
            <person name="Boedeker C."/>
            <person name="Pinto D."/>
            <person name="Vollmers J."/>
            <person name="Rivas-Marin E."/>
            <person name="Kohn T."/>
            <person name="Peeters S.H."/>
            <person name="Heuer A."/>
            <person name="Rast P."/>
            <person name="Oberbeckmann S."/>
            <person name="Bunk B."/>
            <person name="Jeske O."/>
            <person name="Meyerdierks A."/>
            <person name="Storesund J.E."/>
            <person name="Kallscheuer N."/>
            <person name="Luecker S."/>
            <person name="Lage O.M."/>
            <person name="Pohl T."/>
            <person name="Merkel B.J."/>
            <person name="Hornburger P."/>
            <person name="Mueller R.-W."/>
            <person name="Bruemmer F."/>
            <person name="Labrenz M."/>
            <person name="Spormann A.M."/>
            <person name="Op den Camp H."/>
            <person name="Overmann J."/>
            <person name="Amann R."/>
            <person name="Jetten M.S.M."/>
            <person name="Mascher T."/>
            <person name="Medema M.H."/>
            <person name="Devos D.P."/>
            <person name="Kaster A.-K."/>
            <person name="Ovreas L."/>
            <person name="Rohde M."/>
            <person name="Galperin M.Y."/>
            <person name="Jogler C."/>
        </authorList>
    </citation>
    <scope>NUCLEOTIDE SEQUENCE [LARGE SCALE GENOMIC DNA]</scope>
    <source>
        <strain evidence="3 4">Pan241w</strain>
    </source>
</reference>
<dbReference type="Pfam" id="PF10418">
    <property type="entry name" value="DHODB_Fe-S_bind"/>
    <property type="match status" value="1"/>
</dbReference>
<feature type="binding site" evidence="1">
    <location>
        <position position="263"/>
    </location>
    <ligand>
        <name>[2Fe-2S] cluster</name>
        <dbReference type="ChEBI" id="CHEBI:190135"/>
    </ligand>
</feature>
<dbReference type="GO" id="GO:0006221">
    <property type="term" value="P:pyrimidine nucleotide biosynthetic process"/>
    <property type="evidence" value="ECO:0007669"/>
    <property type="project" value="InterPro"/>
</dbReference>
<keyword evidence="4" id="KW-1185">Reference proteome</keyword>
<keyword evidence="1" id="KW-0411">Iron-sulfur</keyword>
<feature type="binding site" evidence="1">
    <location>
        <position position="260"/>
    </location>
    <ligand>
        <name>[2Fe-2S] cluster</name>
        <dbReference type="ChEBI" id="CHEBI:190135"/>
    </ligand>
</feature>
<protein>
    <submittedName>
        <fullName evidence="3">Anaerobic sulfite reductase subunit B</fullName>
    </submittedName>
</protein>
<dbReference type="PIRSF" id="PIRSF006816">
    <property type="entry name" value="Cyc3_hyd_g"/>
    <property type="match status" value="1"/>
</dbReference>
<dbReference type="InterPro" id="IPR019480">
    <property type="entry name" value="Dihydroorotate_DH_Fe-S-bd"/>
</dbReference>
<feature type="binding site" evidence="1">
    <location>
        <position position="255"/>
    </location>
    <ligand>
        <name>[2Fe-2S] cluster</name>
        <dbReference type="ChEBI" id="CHEBI:190135"/>
    </ligand>
</feature>
<dbReference type="KEGG" id="gaz:Pan241w_39370"/>
<organism evidence="3 4">
    <name type="scientific">Gimesia alba</name>
    <dbReference type="NCBI Taxonomy" id="2527973"/>
    <lineage>
        <taxon>Bacteria</taxon>
        <taxon>Pseudomonadati</taxon>
        <taxon>Planctomycetota</taxon>
        <taxon>Planctomycetia</taxon>
        <taxon>Planctomycetales</taxon>
        <taxon>Planctomycetaceae</taxon>
        <taxon>Gimesia</taxon>
    </lineage>
</organism>
<dbReference type="InterPro" id="IPR012165">
    <property type="entry name" value="Cyt_c3_hydrogenase_gsu"/>
</dbReference>
<dbReference type="Gene3D" id="3.40.50.80">
    <property type="entry name" value="Nucleotide-binding domain of ferredoxin-NADP reductase (FNR) module"/>
    <property type="match status" value="1"/>
</dbReference>
<dbReference type="InterPro" id="IPR001433">
    <property type="entry name" value="OxRdtase_FAD/NAD-bd"/>
</dbReference>
<dbReference type="Proteomes" id="UP000317171">
    <property type="component" value="Chromosome"/>
</dbReference>
<dbReference type="PRINTS" id="PR00410">
    <property type="entry name" value="PHEHYDRXLASE"/>
</dbReference>
<dbReference type="RefSeq" id="WP_145218802.1">
    <property type="nucleotide sequence ID" value="NZ_CP036269.1"/>
</dbReference>
<dbReference type="Pfam" id="PF00175">
    <property type="entry name" value="NAD_binding_1"/>
    <property type="match status" value="1"/>
</dbReference>
<dbReference type="PRINTS" id="PR00371">
    <property type="entry name" value="FPNCR"/>
</dbReference>
<dbReference type="InterPro" id="IPR001709">
    <property type="entry name" value="Flavoprot_Pyr_Nucl_cyt_Rdtase"/>
</dbReference>
<dbReference type="Gene3D" id="2.40.30.10">
    <property type="entry name" value="Translation factors"/>
    <property type="match status" value="1"/>
</dbReference>
<accession>A0A517RIZ4</accession>
<dbReference type="InterPro" id="IPR050353">
    <property type="entry name" value="PyrK_electron_transfer"/>
</dbReference>
<dbReference type="SUPFAM" id="SSF52343">
    <property type="entry name" value="Ferredoxin reductase-like, C-terminal NADP-linked domain"/>
    <property type="match status" value="1"/>
</dbReference>
<gene>
    <name evidence="3" type="primary">asrB</name>
    <name evidence="3" type="ORF">Pan241w_39370</name>
</gene>
<dbReference type="GO" id="GO:0050660">
    <property type="term" value="F:flavin adenine dinucleotide binding"/>
    <property type="evidence" value="ECO:0007669"/>
    <property type="project" value="InterPro"/>
</dbReference>
<name>A0A517RIZ4_9PLAN</name>
<dbReference type="EMBL" id="CP036269">
    <property type="protein sequence ID" value="QDT43833.1"/>
    <property type="molecule type" value="Genomic_DNA"/>
</dbReference>
<dbReference type="PANTHER" id="PTHR43513">
    <property type="entry name" value="DIHYDROOROTATE DEHYDROGENASE B (NAD(+)), ELECTRON TRANSFER SUBUNIT"/>
    <property type="match status" value="1"/>
</dbReference>
<evidence type="ECO:0000259" key="2">
    <source>
        <dbReference type="PROSITE" id="PS51384"/>
    </source>
</evidence>
<comment type="cofactor">
    <cofactor evidence="1">
        <name>[2Fe-2S] cluster</name>
        <dbReference type="ChEBI" id="CHEBI:190135"/>
    </cofactor>
    <text evidence="1">Binds 1 [2Fe-2S] cluster per subunit.</text>
</comment>
<dbReference type="PANTHER" id="PTHR43513:SF1">
    <property type="entry name" value="ANAEROBIC SULFITE REDUCTASE SUBUNIT B"/>
    <property type="match status" value="1"/>
</dbReference>
<feature type="domain" description="FAD-binding FR-type" evidence="2">
    <location>
        <begin position="19"/>
        <end position="119"/>
    </location>
</feature>
<keyword evidence="1" id="KW-0001">2Fe-2S</keyword>
<dbReference type="GO" id="GO:0046872">
    <property type="term" value="F:metal ion binding"/>
    <property type="evidence" value="ECO:0007669"/>
    <property type="project" value="UniProtKB-KW"/>
</dbReference>
<dbReference type="PROSITE" id="PS51384">
    <property type="entry name" value="FAD_FR"/>
    <property type="match status" value="1"/>
</dbReference>
<evidence type="ECO:0000256" key="1">
    <source>
        <dbReference type="PIRSR" id="PIRSR006816-2"/>
    </source>
</evidence>
<dbReference type="AlphaFoldDB" id="A0A517RIZ4"/>
<dbReference type="InterPro" id="IPR039261">
    <property type="entry name" value="FNR_nucleotide-bd"/>
</dbReference>
<sequence length="291" mass="32253">MNSRSATTRGDSDSANNPWLPHSAIIQKITAEVNDVATYQLELTDPAVADAYRFQPGQFNMLYVPGAGESAISMSGNPETHDSLLHTIRYAGNVTRSIAGMKVGDTLGLRGPFGTSWPLELCVDRDVILVAGGIGLPPLRPAIYRLLAERQRYGRLHLLYGARSPDMRLYTEEYKQWSEGGLDVRQTVDRSSPGWHGNVGVVPMLLERLETFDPARTILMICGPDLMMRFTARAALQMGMTAEQIWVSTERNMQCAVGLCGHCQLGPEFICKDGPVFRYDRISPYMRVEGL</sequence>
<dbReference type="OrthoDB" id="9796486at2"/>
<dbReference type="GO" id="GO:0016491">
    <property type="term" value="F:oxidoreductase activity"/>
    <property type="evidence" value="ECO:0007669"/>
    <property type="project" value="InterPro"/>
</dbReference>
<proteinExistence type="predicted"/>
<dbReference type="InterPro" id="IPR017938">
    <property type="entry name" value="Riboflavin_synthase-like_b-brl"/>
</dbReference>
<feature type="binding site" evidence="1">
    <location>
        <position position="271"/>
    </location>
    <ligand>
        <name>[2Fe-2S] cluster</name>
        <dbReference type="ChEBI" id="CHEBI:190135"/>
    </ligand>
</feature>
<dbReference type="InterPro" id="IPR017927">
    <property type="entry name" value="FAD-bd_FR_type"/>
</dbReference>
<dbReference type="GO" id="GO:0051537">
    <property type="term" value="F:2 iron, 2 sulfur cluster binding"/>
    <property type="evidence" value="ECO:0007669"/>
    <property type="project" value="UniProtKB-KW"/>
</dbReference>